<dbReference type="GO" id="GO:0030572">
    <property type="term" value="F:phosphatidyltransferase activity"/>
    <property type="evidence" value="ECO:0007669"/>
    <property type="project" value="UniProtKB-ARBA"/>
</dbReference>
<feature type="domain" description="PLD phosphodiesterase" evidence="2">
    <location>
        <begin position="150"/>
        <end position="177"/>
    </location>
</feature>
<dbReference type="GO" id="GO:0032049">
    <property type="term" value="P:cardiolipin biosynthetic process"/>
    <property type="evidence" value="ECO:0007669"/>
    <property type="project" value="UniProtKB-ARBA"/>
</dbReference>
<organism evidence="3 4">
    <name type="scientific">Trueperella pecoris</name>
    <dbReference type="NCBI Taxonomy" id="2733571"/>
    <lineage>
        <taxon>Bacteria</taxon>
        <taxon>Bacillati</taxon>
        <taxon>Actinomycetota</taxon>
        <taxon>Actinomycetes</taxon>
        <taxon>Actinomycetales</taxon>
        <taxon>Actinomycetaceae</taxon>
        <taxon>Trueperella</taxon>
    </lineage>
</organism>
<evidence type="ECO:0000259" key="2">
    <source>
        <dbReference type="PROSITE" id="PS50035"/>
    </source>
</evidence>
<evidence type="ECO:0000313" key="4">
    <source>
        <dbReference type="Proteomes" id="UP000595053"/>
    </source>
</evidence>
<dbReference type="SMART" id="SM00155">
    <property type="entry name" value="PLDc"/>
    <property type="match status" value="1"/>
</dbReference>
<dbReference type="PROSITE" id="PS50035">
    <property type="entry name" value="PLD"/>
    <property type="match status" value="1"/>
</dbReference>
<proteinExistence type="predicted"/>
<feature type="transmembrane region" description="Helical" evidence="1">
    <location>
        <begin position="6"/>
        <end position="24"/>
    </location>
</feature>
<dbReference type="Gene3D" id="3.30.870.10">
    <property type="entry name" value="Endonuclease Chain A"/>
    <property type="match status" value="1"/>
</dbReference>
<dbReference type="SUPFAM" id="SSF56024">
    <property type="entry name" value="Phospholipase D/nuclease"/>
    <property type="match status" value="1"/>
</dbReference>
<keyword evidence="1" id="KW-0812">Transmembrane</keyword>
<dbReference type="PANTHER" id="PTHR21248:SF12">
    <property type="entry name" value="CARDIOLIPIN SYNTHASE C"/>
    <property type="match status" value="1"/>
</dbReference>
<name>A0A7M1QVM2_9ACTO</name>
<dbReference type="PANTHER" id="PTHR21248">
    <property type="entry name" value="CARDIOLIPIN SYNTHASE"/>
    <property type="match status" value="1"/>
</dbReference>
<sequence>MQRRLTYLLTGILLYLFLASVPFLKRLPLSRKYTENFSLGRFYANDGSVNYATLIANNDRARIERLRAIEHAKEKIKVACYRLKADASGKLFTASLVNAAKRGVKIDIILDVLSLKLNAGKNKYYKALNSFENVNIVVHNPLRFLKPWTLFGRMHDKYMIVEDKLAFVGGRNIEDRFLVHDADAAYDWEVLVYSEKRAPDDVVAQLDDYFDEMKKRVSTSLDRACLFATDRENARILEELDGLYREVKVESPANYDVVDYRETDAGGECGAD</sequence>
<keyword evidence="1" id="KW-0472">Membrane</keyword>
<evidence type="ECO:0000313" key="3">
    <source>
        <dbReference type="EMBL" id="QOR45988.1"/>
    </source>
</evidence>
<dbReference type="AlphaFoldDB" id="A0A7M1QVM2"/>
<keyword evidence="1" id="KW-1133">Transmembrane helix</keyword>
<dbReference type="InterPro" id="IPR001736">
    <property type="entry name" value="PLipase_D/transphosphatidylase"/>
</dbReference>
<gene>
    <name evidence="3" type="ORF">INS88_01820</name>
</gene>
<dbReference type="InterPro" id="IPR025202">
    <property type="entry name" value="PLD-like_dom"/>
</dbReference>
<accession>A0A7M1QVM2</accession>
<reference evidence="3 4" key="1">
    <citation type="submission" date="2020-10" db="EMBL/GenBank/DDBJ databases">
        <title>Trueperella pecoris sp. nov. isolated from bovine and porcine specimens.</title>
        <authorList>
            <person name="Schoenecker L."/>
            <person name="Schnydrig P."/>
            <person name="Brodard I."/>
            <person name="Thomann A."/>
            <person name="Hemphill A."/>
            <person name="Rodriguez-Campos S."/>
            <person name="Perreten V."/>
            <person name="Jores J."/>
            <person name="Kittl S."/>
        </authorList>
    </citation>
    <scope>NUCLEOTIDE SEQUENCE [LARGE SCALE GENOMIC DNA]</scope>
    <source>
        <strain evidence="3 4">15A0121</strain>
    </source>
</reference>
<dbReference type="Pfam" id="PF13091">
    <property type="entry name" value="PLDc_2"/>
    <property type="match status" value="1"/>
</dbReference>
<evidence type="ECO:0000256" key="1">
    <source>
        <dbReference type="SAM" id="Phobius"/>
    </source>
</evidence>
<dbReference type="RefSeq" id="WP_197551412.1">
    <property type="nucleotide sequence ID" value="NZ_CP063213.1"/>
</dbReference>
<keyword evidence="4" id="KW-1185">Reference proteome</keyword>
<dbReference type="Proteomes" id="UP000595053">
    <property type="component" value="Chromosome"/>
</dbReference>
<dbReference type="EMBL" id="CP063213">
    <property type="protein sequence ID" value="QOR45988.1"/>
    <property type="molecule type" value="Genomic_DNA"/>
</dbReference>
<protein>
    <recommendedName>
        <fullName evidence="2">PLD phosphodiesterase domain-containing protein</fullName>
    </recommendedName>
</protein>